<dbReference type="GO" id="GO:0005576">
    <property type="term" value="C:extracellular region"/>
    <property type="evidence" value="ECO:0007669"/>
    <property type="project" value="UniProtKB-SubCell"/>
</dbReference>
<evidence type="ECO:0000313" key="8">
    <source>
        <dbReference type="EMBL" id="CAG5896704.1"/>
    </source>
</evidence>
<name>A0A8S4AUQ7_9TELE</name>
<evidence type="ECO:0000256" key="6">
    <source>
        <dbReference type="ARBA" id="ARBA00023157"/>
    </source>
</evidence>
<evidence type="ECO:0000256" key="7">
    <source>
        <dbReference type="SAM" id="SignalP"/>
    </source>
</evidence>
<evidence type="ECO:0000256" key="3">
    <source>
        <dbReference type="ARBA" id="ARBA00022525"/>
    </source>
</evidence>
<gene>
    <name evidence="8" type="ORF">MMEN_LOCUS7767</name>
</gene>
<dbReference type="GO" id="GO:0005125">
    <property type="term" value="F:cytokine activity"/>
    <property type="evidence" value="ECO:0007669"/>
    <property type="project" value="InterPro"/>
</dbReference>
<dbReference type="InterPro" id="IPR009079">
    <property type="entry name" value="4_helix_cytokine-like_core"/>
</dbReference>
<keyword evidence="5 7" id="KW-0732">Signal</keyword>
<evidence type="ECO:0000256" key="2">
    <source>
        <dbReference type="ARBA" id="ARBA00005782"/>
    </source>
</evidence>
<dbReference type="InterPro" id="IPR001323">
    <property type="entry name" value="EPO_TPO"/>
</dbReference>
<comment type="caution">
    <text evidence="8">The sequence shown here is derived from an EMBL/GenBank/DDBJ whole genome shotgun (WGS) entry which is preliminary data.</text>
</comment>
<evidence type="ECO:0000256" key="1">
    <source>
        <dbReference type="ARBA" id="ARBA00004613"/>
    </source>
</evidence>
<keyword evidence="3" id="KW-0964">Secreted</keyword>
<dbReference type="InterPro" id="IPR003978">
    <property type="entry name" value="Thrombopoietin"/>
</dbReference>
<keyword evidence="4" id="KW-0372">Hormone</keyword>
<dbReference type="AlphaFoldDB" id="A0A8S4AUQ7"/>
<comment type="subcellular location">
    <subcellularLocation>
        <location evidence="1">Secreted</location>
    </subcellularLocation>
</comment>
<dbReference type="Gene3D" id="1.20.1250.10">
    <property type="match status" value="1"/>
</dbReference>
<reference evidence="8" key="1">
    <citation type="submission" date="2021-05" db="EMBL/GenBank/DDBJ databases">
        <authorList>
            <person name="Tigano A."/>
        </authorList>
    </citation>
    <scope>NUCLEOTIDE SEQUENCE</scope>
</reference>
<evidence type="ECO:0000313" key="9">
    <source>
        <dbReference type="Proteomes" id="UP000677803"/>
    </source>
</evidence>
<dbReference type="OrthoDB" id="9892121at2759"/>
<proteinExistence type="inferred from homology"/>
<feature type="signal peptide" evidence="7">
    <location>
        <begin position="1"/>
        <end position="26"/>
    </location>
</feature>
<sequence>MAAAVQFLWVDPGLLLLCMVASEVWGTETKPIEFVCSRTARKAMNIGPEIETALSDCINSTSLSTLVQLPCTELHIATWGEKTDQEKRGDIVASLNLLFEGVKNLRILTEGECGTVPLQRLENNINNYLMILTHLQLSVSRVITLMDCMNYQ</sequence>
<evidence type="ECO:0000256" key="4">
    <source>
        <dbReference type="ARBA" id="ARBA00022702"/>
    </source>
</evidence>
<dbReference type="PANTHER" id="PTHR10560:SF0">
    <property type="entry name" value="THROMBOPOIETIN"/>
    <property type="match status" value="1"/>
</dbReference>
<dbReference type="EMBL" id="CAJRST010007779">
    <property type="protein sequence ID" value="CAG5896704.1"/>
    <property type="molecule type" value="Genomic_DNA"/>
</dbReference>
<comment type="similarity">
    <text evidence="2">Belongs to the EPO/TPO family.</text>
</comment>
<protein>
    <submittedName>
        <fullName evidence="8">(Atlantic silverside) hypothetical protein</fullName>
    </submittedName>
</protein>
<evidence type="ECO:0000256" key="5">
    <source>
        <dbReference type="ARBA" id="ARBA00022729"/>
    </source>
</evidence>
<keyword evidence="6" id="KW-1015">Disulfide bond</keyword>
<keyword evidence="9" id="KW-1185">Reference proteome</keyword>
<accession>A0A8S4AUQ7</accession>
<feature type="chain" id="PRO_5035748767" evidence="7">
    <location>
        <begin position="27"/>
        <end position="152"/>
    </location>
</feature>
<dbReference type="Pfam" id="PF00758">
    <property type="entry name" value="EPO_TPO"/>
    <property type="match status" value="1"/>
</dbReference>
<dbReference type="GO" id="GO:0008283">
    <property type="term" value="P:cell population proliferation"/>
    <property type="evidence" value="ECO:0007669"/>
    <property type="project" value="InterPro"/>
</dbReference>
<dbReference type="SUPFAM" id="SSF47266">
    <property type="entry name" value="4-helical cytokines"/>
    <property type="match status" value="1"/>
</dbReference>
<dbReference type="GO" id="GO:0005179">
    <property type="term" value="F:hormone activity"/>
    <property type="evidence" value="ECO:0007669"/>
    <property type="project" value="UniProtKB-KW"/>
</dbReference>
<dbReference type="Proteomes" id="UP000677803">
    <property type="component" value="Unassembled WGS sequence"/>
</dbReference>
<organism evidence="8 9">
    <name type="scientific">Menidia menidia</name>
    <name type="common">Atlantic silverside</name>
    <dbReference type="NCBI Taxonomy" id="238744"/>
    <lineage>
        <taxon>Eukaryota</taxon>
        <taxon>Metazoa</taxon>
        <taxon>Chordata</taxon>
        <taxon>Craniata</taxon>
        <taxon>Vertebrata</taxon>
        <taxon>Euteleostomi</taxon>
        <taxon>Actinopterygii</taxon>
        <taxon>Neopterygii</taxon>
        <taxon>Teleostei</taxon>
        <taxon>Neoteleostei</taxon>
        <taxon>Acanthomorphata</taxon>
        <taxon>Ovalentaria</taxon>
        <taxon>Atherinomorphae</taxon>
        <taxon>Atheriniformes</taxon>
        <taxon>Atherinopsidae</taxon>
        <taxon>Menidiinae</taxon>
        <taxon>Menidia</taxon>
    </lineage>
</organism>
<dbReference type="PANTHER" id="PTHR10560">
    <property type="entry name" value="THROMBOPOIETIN"/>
    <property type="match status" value="1"/>
</dbReference>